<evidence type="ECO:0000313" key="1">
    <source>
        <dbReference type="EMBL" id="GGK22628.1"/>
    </source>
</evidence>
<dbReference type="EMBL" id="BMPP01000005">
    <property type="protein sequence ID" value="GGK22628.1"/>
    <property type="molecule type" value="Genomic_DNA"/>
</dbReference>
<sequence>MEWAGAAEFARNVARARLRATSSYGRHMQRRNDGAVDFLSALGPGQLLPPDHPELGPLFTLCEPEIWFSADDARALEQELRELYSRYGQRQGPRPYLLKLGIVEKVSSAI</sequence>
<gene>
    <name evidence="1" type="ORF">GCM10008955_15160</name>
</gene>
<protein>
    <submittedName>
        <fullName evidence="1">Uncharacterized protein</fullName>
    </submittedName>
</protein>
<comment type="caution">
    <text evidence="1">The sequence shown here is derived from an EMBL/GenBank/DDBJ whole genome shotgun (WGS) entry which is preliminary data.</text>
</comment>
<organism evidence="1 2">
    <name type="scientific">Deinococcus malanensis</name>
    <dbReference type="NCBI Taxonomy" id="1706855"/>
    <lineage>
        <taxon>Bacteria</taxon>
        <taxon>Thermotogati</taxon>
        <taxon>Deinococcota</taxon>
        <taxon>Deinococci</taxon>
        <taxon>Deinococcales</taxon>
        <taxon>Deinococcaceae</taxon>
        <taxon>Deinococcus</taxon>
    </lineage>
</organism>
<dbReference type="RefSeq" id="WP_189006124.1">
    <property type="nucleotide sequence ID" value="NZ_BMPP01000005.1"/>
</dbReference>
<evidence type="ECO:0000313" key="2">
    <source>
        <dbReference type="Proteomes" id="UP000647587"/>
    </source>
</evidence>
<name>A0ABQ2ESB7_9DEIO</name>
<accession>A0ABQ2ESB7</accession>
<reference evidence="2" key="1">
    <citation type="journal article" date="2019" name="Int. J. Syst. Evol. Microbiol.">
        <title>The Global Catalogue of Microorganisms (GCM) 10K type strain sequencing project: providing services to taxonomists for standard genome sequencing and annotation.</title>
        <authorList>
            <consortium name="The Broad Institute Genomics Platform"/>
            <consortium name="The Broad Institute Genome Sequencing Center for Infectious Disease"/>
            <person name="Wu L."/>
            <person name="Ma J."/>
        </authorList>
    </citation>
    <scope>NUCLEOTIDE SEQUENCE [LARGE SCALE GENOMIC DNA]</scope>
    <source>
        <strain evidence="2">JCM 30331</strain>
    </source>
</reference>
<dbReference type="Proteomes" id="UP000647587">
    <property type="component" value="Unassembled WGS sequence"/>
</dbReference>
<proteinExistence type="predicted"/>
<keyword evidence="2" id="KW-1185">Reference proteome</keyword>